<organism evidence="1 2">
    <name type="scientific">Candidatus Egerieicola faecale</name>
    <dbReference type="NCBI Taxonomy" id="2840774"/>
    <lineage>
        <taxon>Bacteria</taxon>
        <taxon>Bacillati</taxon>
        <taxon>Bacillota</taxon>
        <taxon>Clostridia</taxon>
        <taxon>Eubacteriales</taxon>
        <taxon>Oscillospiraceae</taxon>
        <taxon>Oscillospiraceae incertae sedis</taxon>
        <taxon>Candidatus Egerieicola</taxon>
    </lineage>
</organism>
<reference evidence="1" key="2">
    <citation type="journal article" date="2021" name="PeerJ">
        <title>Extensive microbial diversity within the chicken gut microbiome revealed by metagenomics and culture.</title>
        <authorList>
            <person name="Gilroy R."/>
            <person name="Ravi A."/>
            <person name="Getino M."/>
            <person name="Pursley I."/>
            <person name="Horton D.L."/>
            <person name="Alikhan N.F."/>
            <person name="Baker D."/>
            <person name="Gharbi K."/>
            <person name="Hall N."/>
            <person name="Watson M."/>
            <person name="Adriaenssens E.M."/>
            <person name="Foster-Nyarko E."/>
            <person name="Jarju S."/>
            <person name="Secka A."/>
            <person name="Antonio M."/>
            <person name="Oren A."/>
            <person name="Chaudhuri R.R."/>
            <person name="La Ragione R."/>
            <person name="Hildebrand F."/>
            <person name="Pallen M.J."/>
        </authorList>
    </citation>
    <scope>NUCLEOTIDE SEQUENCE</scope>
    <source>
        <strain evidence="1">4509</strain>
    </source>
</reference>
<dbReference type="EMBL" id="DVMX01000095">
    <property type="protein sequence ID" value="HIU41851.1"/>
    <property type="molecule type" value="Genomic_DNA"/>
</dbReference>
<dbReference type="AlphaFoldDB" id="A0A9D1IS99"/>
<dbReference type="Pfam" id="PF19668">
    <property type="entry name" value="DUF6171"/>
    <property type="match status" value="1"/>
</dbReference>
<dbReference type="InterPro" id="IPR046169">
    <property type="entry name" value="DUF6171"/>
</dbReference>
<dbReference type="Proteomes" id="UP000824082">
    <property type="component" value="Unassembled WGS sequence"/>
</dbReference>
<reference evidence="1" key="1">
    <citation type="submission" date="2020-10" db="EMBL/GenBank/DDBJ databases">
        <authorList>
            <person name="Gilroy R."/>
        </authorList>
    </citation>
    <scope>NUCLEOTIDE SEQUENCE</scope>
    <source>
        <strain evidence="1">4509</strain>
    </source>
</reference>
<gene>
    <name evidence="1" type="ORF">IAD19_04785</name>
</gene>
<evidence type="ECO:0000313" key="1">
    <source>
        <dbReference type="EMBL" id="HIU41851.1"/>
    </source>
</evidence>
<sequence length="64" mass="7501">MYQSIQELIASLSPEEKAGEEEYRRRLDVCRECEKLQNGMCLSCGCFVQVRAAKGKERCPWEKW</sequence>
<protein>
    <submittedName>
        <fullName evidence="1">Uncharacterized protein</fullName>
    </submittedName>
</protein>
<proteinExistence type="predicted"/>
<name>A0A9D1IS99_9FIRM</name>
<comment type="caution">
    <text evidence="1">The sequence shown here is derived from an EMBL/GenBank/DDBJ whole genome shotgun (WGS) entry which is preliminary data.</text>
</comment>
<evidence type="ECO:0000313" key="2">
    <source>
        <dbReference type="Proteomes" id="UP000824082"/>
    </source>
</evidence>
<accession>A0A9D1IS99</accession>